<name>A0A6C0GP22_9BACT</name>
<gene>
    <name evidence="2" type="ORF">GXP67_25660</name>
</gene>
<evidence type="ECO:0000313" key="3">
    <source>
        <dbReference type="Proteomes" id="UP000480178"/>
    </source>
</evidence>
<dbReference type="PANTHER" id="PTHR14097:SF7">
    <property type="entry name" value="OXIDOREDUCTASE HTATIP2"/>
    <property type="match status" value="1"/>
</dbReference>
<sequence>MADKKTALVLGATGLIGSHLLSLLLEDKRYSLVRVLVRKPLPIQHANLQQITANFDTLSAYKNSFAVDDVFCCLGTTIKKAGSQEAFYKVDATYPYEAARLAKEKEARQYLIVTAMGADKNSRIFYNRVKGEVEEKIAGLNFPAFHMLHPSLLMGERNEKRTGEQIGQAVMGTLGFLMVGPLKKYKAIEGSTVAKAMLNIANQNLSGMHIYESDQLQELGK</sequence>
<dbReference type="KEGG" id="rhoz:GXP67_25660"/>
<evidence type="ECO:0000313" key="2">
    <source>
        <dbReference type="EMBL" id="QHT69789.1"/>
    </source>
</evidence>
<organism evidence="2 3">
    <name type="scientific">Rhodocytophaga rosea</name>
    <dbReference type="NCBI Taxonomy" id="2704465"/>
    <lineage>
        <taxon>Bacteria</taxon>
        <taxon>Pseudomonadati</taxon>
        <taxon>Bacteroidota</taxon>
        <taxon>Cytophagia</taxon>
        <taxon>Cytophagales</taxon>
        <taxon>Rhodocytophagaceae</taxon>
        <taxon>Rhodocytophaga</taxon>
    </lineage>
</organism>
<dbReference type="CDD" id="cd05250">
    <property type="entry name" value="CC3_like_SDR_a"/>
    <property type="match status" value="1"/>
</dbReference>
<dbReference type="Gene3D" id="3.40.50.720">
    <property type="entry name" value="NAD(P)-binding Rossmann-like Domain"/>
    <property type="match status" value="1"/>
</dbReference>
<dbReference type="Pfam" id="PF13460">
    <property type="entry name" value="NAD_binding_10"/>
    <property type="match status" value="1"/>
</dbReference>
<reference evidence="2 3" key="1">
    <citation type="submission" date="2020-01" db="EMBL/GenBank/DDBJ databases">
        <authorList>
            <person name="Kim M.K."/>
        </authorList>
    </citation>
    <scope>NUCLEOTIDE SEQUENCE [LARGE SCALE GENOMIC DNA]</scope>
    <source>
        <strain evidence="2 3">172606-1</strain>
    </source>
</reference>
<dbReference type="EMBL" id="CP048222">
    <property type="protein sequence ID" value="QHT69789.1"/>
    <property type="molecule type" value="Genomic_DNA"/>
</dbReference>
<dbReference type="InterPro" id="IPR036291">
    <property type="entry name" value="NAD(P)-bd_dom_sf"/>
</dbReference>
<proteinExistence type="predicted"/>
<dbReference type="SUPFAM" id="SSF51735">
    <property type="entry name" value="NAD(P)-binding Rossmann-fold domains"/>
    <property type="match status" value="1"/>
</dbReference>
<accession>A0A6C0GP22</accession>
<dbReference type="RefSeq" id="WP_162445773.1">
    <property type="nucleotide sequence ID" value="NZ_CP048222.1"/>
</dbReference>
<feature type="domain" description="NAD(P)-binding" evidence="1">
    <location>
        <begin position="11"/>
        <end position="123"/>
    </location>
</feature>
<dbReference type="Proteomes" id="UP000480178">
    <property type="component" value="Chromosome"/>
</dbReference>
<dbReference type="AlphaFoldDB" id="A0A6C0GP22"/>
<keyword evidence="3" id="KW-1185">Reference proteome</keyword>
<dbReference type="PANTHER" id="PTHR14097">
    <property type="entry name" value="OXIDOREDUCTASE HTATIP2"/>
    <property type="match status" value="1"/>
</dbReference>
<dbReference type="InterPro" id="IPR016040">
    <property type="entry name" value="NAD(P)-bd_dom"/>
</dbReference>
<protein>
    <submittedName>
        <fullName evidence="2">Oxidoreductase</fullName>
    </submittedName>
</protein>
<evidence type="ECO:0000259" key="1">
    <source>
        <dbReference type="Pfam" id="PF13460"/>
    </source>
</evidence>